<keyword evidence="1" id="KW-0456">Lyase</keyword>
<dbReference type="InterPro" id="IPR032466">
    <property type="entry name" value="Metal_Hydrolase"/>
</dbReference>
<evidence type="ECO:0000313" key="3">
    <source>
        <dbReference type="EMBL" id="TFV99849.1"/>
    </source>
</evidence>
<keyword evidence="4" id="KW-1185">Reference proteome</keyword>
<dbReference type="GO" id="GO:0016787">
    <property type="term" value="F:hydrolase activity"/>
    <property type="evidence" value="ECO:0007669"/>
    <property type="project" value="UniProtKB-KW"/>
</dbReference>
<evidence type="ECO:0000313" key="4">
    <source>
        <dbReference type="Proteomes" id="UP000298127"/>
    </source>
</evidence>
<dbReference type="GO" id="GO:0019748">
    <property type="term" value="P:secondary metabolic process"/>
    <property type="evidence" value="ECO:0007669"/>
    <property type="project" value="TreeGrafter"/>
</dbReference>
<evidence type="ECO:0000259" key="2">
    <source>
        <dbReference type="Pfam" id="PF04909"/>
    </source>
</evidence>
<organism evidence="3 4">
    <name type="scientific">Orlajensenia leifsoniae</name>
    <dbReference type="NCBI Taxonomy" id="2561933"/>
    <lineage>
        <taxon>Bacteria</taxon>
        <taxon>Bacillati</taxon>
        <taxon>Actinomycetota</taxon>
        <taxon>Actinomycetes</taxon>
        <taxon>Micrococcales</taxon>
        <taxon>Microbacteriaceae</taxon>
        <taxon>Orlajensenia</taxon>
    </lineage>
</organism>
<sequence>MIESIPAAAADAPVVDVHAHVLLPQLQGAMQERDPAGFGAAGELEARRNGAESLAASGAMIRDRFARLTQLPLRLEDMEAQGVDVQLVSPSPSHYYPWASPTDAAWVAREANGLTAELVASAPDRLVGLGLVPLQHPDLVVAALDDAMIERGLAGVEISSSAGDVELSDVRLEPFWRRAAELGAVVFLHPFGCTLDERLDRFYLSNTVGQPAENAVALSHLIFSGVLDRHPGLRIVASHGGGYLPGYIGRSDHAWTVRPEAHGCREKPSSYLRRLWFDSLVHDPAVLRALVDAVGHERVLLGSDYPFDMGVDDPVERVQAADLSDDAEQAILSGNAARLLPALAGMARTAGHRRAAGIPR</sequence>
<evidence type="ECO:0000256" key="1">
    <source>
        <dbReference type="ARBA" id="ARBA00023239"/>
    </source>
</evidence>
<dbReference type="SUPFAM" id="SSF51556">
    <property type="entry name" value="Metallo-dependent hydrolases"/>
    <property type="match status" value="1"/>
</dbReference>
<dbReference type="Proteomes" id="UP000298127">
    <property type="component" value="Unassembled WGS sequence"/>
</dbReference>
<name>A0A4Y9R5J4_9MICO</name>
<comment type="caution">
    <text evidence="3">The sequence shown here is derived from an EMBL/GenBank/DDBJ whole genome shotgun (WGS) entry which is preliminary data.</text>
</comment>
<dbReference type="RefSeq" id="WP_135118745.1">
    <property type="nucleotide sequence ID" value="NZ_SPQZ01000001.1"/>
</dbReference>
<dbReference type="GO" id="GO:0005737">
    <property type="term" value="C:cytoplasm"/>
    <property type="evidence" value="ECO:0007669"/>
    <property type="project" value="TreeGrafter"/>
</dbReference>
<proteinExistence type="predicted"/>
<dbReference type="PANTHER" id="PTHR21240">
    <property type="entry name" value="2-AMINO-3-CARBOXYLMUCONATE-6-SEMIALDEHYDE DECARBOXYLASE"/>
    <property type="match status" value="1"/>
</dbReference>
<accession>A0A4Y9R5J4</accession>
<reference evidence="3 4" key="1">
    <citation type="journal article" date="2018" name="J. Microbiol.">
        <title>Leifsonia flava sp. nov., a novel actinobacterium isolated from the rhizosphere of Aquilegia viridiflora.</title>
        <authorList>
            <person name="Cai Y."/>
            <person name="Tao W.Z."/>
            <person name="Ma Y.J."/>
            <person name="Cheng J."/>
            <person name="Zhang M.Y."/>
            <person name="Zhang Y.X."/>
        </authorList>
    </citation>
    <scope>NUCLEOTIDE SEQUENCE [LARGE SCALE GENOMIC DNA]</scope>
    <source>
        <strain evidence="3 4">SYP-B2174</strain>
    </source>
</reference>
<keyword evidence="3" id="KW-0378">Hydrolase</keyword>
<dbReference type="InterPro" id="IPR032465">
    <property type="entry name" value="ACMSD"/>
</dbReference>
<dbReference type="InterPro" id="IPR006680">
    <property type="entry name" value="Amidohydro-rel"/>
</dbReference>
<protein>
    <submittedName>
        <fullName evidence="3">Amidohydrolase</fullName>
    </submittedName>
</protein>
<gene>
    <name evidence="3" type="ORF">E4M00_01185</name>
</gene>
<dbReference type="AlphaFoldDB" id="A0A4Y9R5J4"/>
<dbReference type="Pfam" id="PF04909">
    <property type="entry name" value="Amidohydro_2"/>
    <property type="match status" value="1"/>
</dbReference>
<dbReference type="GO" id="GO:0016831">
    <property type="term" value="F:carboxy-lyase activity"/>
    <property type="evidence" value="ECO:0007669"/>
    <property type="project" value="InterPro"/>
</dbReference>
<feature type="domain" description="Amidohydrolase-related" evidence="2">
    <location>
        <begin position="15"/>
        <end position="341"/>
    </location>
</feature>
<dbReference type="EMBL" id="SPQZ01000001">
    <property type="protein sequence ID" value="TFV99849.1"/>
    <property type="molecule type" value="Genomic_DNA"/>
</dbReference>
<dbReference type="PANTHER" id="PTHR21240:SF28">
    <property type="entry name" value="ISO-OROTATE DECARBOXYLASE (EUROFUNG)"/>
    <property type="match status" value="1"/>
</dbReference>
<dbReference type="Gene3D" id="3.20.20.140">
    <property type="entry name" value="Metal-dependent hydrolases"/>
    <property type="match status" value="1"/>
</dbReference>